<feature type="compositionally biased region" description="Polar residues" evidence="5">
    <location>
        <begin position="334"/>
        <end position="346"/>
    </location>
</feature>
<feature type="domain" description="Ribosomal protein mS38 C-terminal" evidence="6">
    <location>
        <begin position="360"/>
        <end position="393"/>
    </location>
</feature>
<dbReference type="Proteomes" id="UP000756132">
    <property type="component" value="Chromosome 1"/>
</dbReference>
<feature type="compositionally biased region" description="Basic residues" evidence="5">
    <location>
        <begin position="39"/>
        <end position="48"/>
    </location>
</feature>
<dbReference type="PANTHER" id="PTHR32035">
    <property type="entry name" value="AURORA KINASE A-INTERACTING PROTEIN"/>
    <property type="match status" value="1"/>
</dbReference>
<dbReference type="AlphaFoldDB" id="A0A9Q8L810"/>
<feature type="region of interest" description="Disordered" evidence="5">
    <location>
        <begin position="33"/>
        <end position="121"/>
    </location>
</feature>
<dbReference type="KEGG" id="ffu:CLAFUR5_01266"/>
<protein>
    <recommendedName>
        <fullName evidence="4">Small ribosomal subunit protein mS38</fullName>
    </recommendedName>
</protein>
<organism evidence="7 8">
    <name type="scientific">Passalora fulva</name>
    <name type="common">Tomato leaf mold</name>
    <name type="synonym">Cladosporium fulvum</name>
    <dbReference type="NCBI Taxonomy" id="5499"/>
    <lineage>
        <taxon>Eukaryota</taxon>
        <taxon>Fungi</taxon>
        <taxon>Dikarya</taxon>
        <taxon>Ascomycota</taxon>
        <taxon>Pezizomycotina</taxon>
        <taxon>Dothideomycetes</taxon>
        <taxon>Dothideomycetidae</taxon>
        <taxon>Mycosphaerellales</taxon>
        <taxon>Mycosphaerellaceae</taxon>
        <taxon>Fulvia</taxon>
    </lineage>
</organism>
<comment type="subcellular location">
    <subcellularLocation>
        <location evidence="1">Mitochondrion</location>
    </subcellularLocation>
</comment>
<keyword evidence="8" id="KW-1185">Reference proteome</keyword>
<feature type="region of interest" description="Disordered" evidence="5">
    <location>
        <begin position="371"/>
        <end position="394"/>
    </location>
</feature>
<evidence type="ECO:0000256" key="5">
    <source>
        <dbReference type="SAM" id="MobiDB-lite"/>
    </source>
</evidence>
<feature type="compositionally biased region" description="Basic residues" evidence="5">
    <location>
        <begin position="258"/>
        <end position="268"/>
    </location>
</feature>
<proteinExistence type="inferred from homology"/>
<dbReference type="OrthoDB" id="5364404at2759"/>
<evidence type="ECO:0000313" key="7">
    <source>
        <dbReference type="EMBL" id="UJO12606.1"/>
    </source>
</evidence>
<dbReference type="EMBL" id="CP090163">
    <property type="protein sequence ID" value="UJO12606.1"/>
    <property type="molecule type" value="Genomic_DNA"/>
</dbReference>
<feature type="region of interest" description="Disordered" evidence="5">
    <location>
        <begin position="241"/>
        <end position="269"/>
    </location>
</feature>
<gene>
    <name evidence="7" type="ORF">CLAFUR5_01266</name>
</gene>
<evidence type="ECO:0000256" key="1">
    <source>
        <dbReference type="ARBA" id="ARBA00004173"/>
    </source>
</evidence>
<feature type="compositionally biased region" description="Basic residues" evidence="5">
    <location>
        <begin position="89"/>
        <end position="100"/>
    </location>
</feature>
<dbReference type="OMA" id="PSTHHMS"/>
<dbReference type="RefSeq" id="XP_047756972.1">
    <property type="nucleotide sequence ID" value="XM_047900414.1"/>
</dbReference>
<keyword evidence="2" id="KW-0496">Mitochondrion</keyword>
<dbReference type="GO" id="GO:0005739">
    <property type="term" value="C:mitochondrion"/>
    <property type="evidence" value="ECO:0007669"/>
    <property type="project" value="UniProtKB-SubCell"/>
</dbReference>
<comment type="similarity">
    <text evidence="3">Belongs to the mitochondrion-specific ribosomal protein mS38 family.</text>
</comment>
<evidence type="ECO:0000256" key="2">
    <source>
        <dbReference type="ARBA" id="ARBA00023128"/>
    </source>
</evidence>
<evidence type="ECO:0000313" key="8">
    <source>
        <dbReference type="Proteomes" id="UP000756132"/>
    </source>
</evidence>
<evidence type="ECO:0000259" key="6">
    <source>
        <dbReference type="SMART" id="SM01155"/>
    </source>
</evidence>
<accession>A0A9Q8L810</accession>
<sequence length="394" mass="43929">MFSTKLTRVAHRATCNASISTASSTAAQRTAASACIAARRPHQRRHSSSKASCPPENSPSGAKPAPATKASSGPEEKAPIAEPTSQQRTPKRISRTKRSPRAAAAEKVENRFAGLPSVPSTQHLEKNDVSVSSFFALHRPLSLSTTIPPVASSEAFWSIFESRKEVDPWENGNSAERRPEDVVYALGSLFDNLDGSASEVQDDSVRWEVIQESPSNQDGVKHLDGAPRLKSLDEQVAAFKPFQVPPPPQPFPEDSKASMKKKASKPRQRSYETTFILTEVTSASGERTYTGSFSPITRIPSASDQATIEGSTSASRYPFRERMNERTRAYQLRQQQKMQDKPSTQPFVRRAPSARRAKMLLLSVKRQRKLKMKKHKYKKLMKRTRNLRRRQDRA</sequence>
<name>A0A9Q8L810_PASFU</name>
<dbReference type="PANTHER" id="PTHR32035:SF3">
    <property type="entry name" value="SMALL RIBOSOMAL SUBUNIT PROTEIN MS38"/>
    <property type="match status" value="1"/>
</dbReference>
<evidence type="ECO:0000256" key="3">
    <source>
        <dbReference type="ARBA" id="ARBA00035647"/>
    </source>
</evidence>
<dbReference type="SMART" id="SM01155">
    <property type="entry name" value="DUF1713"/>
    <property type="match status" value="1"/>
</dbReference>
<evidence type="ECO:0000256" key="4">
    <source>
        <dbReference type="ARBA" id="ARBA00035682"/>
    </source>
</evidence>
<dbReference type="GeneID" id="71981144"/>
<reference evidence="7" key="2">
    <citation type="journal article" date="2022" name="Microb. Genom.">
        <title>A chromosome-scale genome assembly of the tomato pathogen Cladosporium fulvum reveals a compartmentalized genome architecture and the presence of a dispensable chromosome.</title>
        <authorList>
            <person name="Zaccaron A.Z."/>
            <person name="Chen L.H."/>
            <person name="Samaras A."/>
            <person name="Stergiopoulos I."/>
        </authorList>
    </citation>
    <scope>NUCLEOTIDE SEQUENCE</scope>
    <source>
        <strain evidence="7">Race5_Kim</strain>
    </source>
</reference>
<dbReference type="InterPro" id="IPR013177">
    <property type="entry name" value="Ribosomal_mS38_C"/>
</dbReference>
<reference evidence="7" key="1">
    <citation type="submission" date="2021-12" db="EMBL/GenBank/DDBJ databases">
        <authorList>
            <person name="Zaccaron A."/>
            <person name="Stergiopoulos I."/>
        </authorList>
    </citation>
    <scope>NUCLEOTIDE SEQUENCE</scope>
    <source>
        <strain evidence="7">Race5_Kim</strain>
    </source>
</reference>
<feature type="region of interest" description="Disordered" evidence="5">
    <location>
        <begin position="334"/>
        <end position="353"/>
    </location>
</feature>
<dbReference type="Pfam" id="PF08213">
    <property type="entry name" value="COX24_C"/>
    <property type="match status" value="1"/>
</dbReference>